<feature type="compositionally biased region" description="Basic and acidic residues" evidence="4">
    <location>
        <begin position="485"/>
        <end position="513"/>
    </location>
</feature>
<feature type="compositionally biased region" description="Basic and acidic residues" evidence="4">
    <location>
        <begin position="1094"/>
        <end position="1130"/>
    </location>
</feature>
<protein>
    <recommendedName>
        <fullName evidence="5">CW-type domain-containing protein</fullName>
    </recommendedName>
</protein>
<dbReference type="GO" id="GO:0008270">
    <property type="term" value="F:zinc ion binding"/>
    <property type="evidence" value="ECO:0007669"/>
    <property type="project" value="UniProtKB-KW"/>
</dbReference>
<evidence type="ECO:0000313" key="6">
    <source>
        <dbReference type="EMBL" id="THF95692.1"/>
    </source>
</evidence>
<feature type="region of interest" description="Disordered" evidence="4">
    <location>
        <begin position="997"/>
        <end position="1062"/>
    </location>
</feature>
<dbReference type="STRING" id="542762.A0A4S4D0H0"/>
<sequence>MRFGTPFNAPNSTEILCNKELSMAEYECEYEFLYFKSFQAGAGLEMDETDLEEGEAYPPYPDDDRNIDPDEAFSYIVRDERIQDVLGHYLKDFEGGFSAESLGARFGGYGSFLPAHRRSPSILSNLKTPQEVGSHSIPRPLHNRPSEGAHQNSTILMSEALHVRHEPDSDGALPPLVSRSSMDSSDMPFDPSNHKMLKVRIKMGSESILALKNAQIYSGLGLDMSSSSSLEESTALCKGNLAESQETLGESPSWIIKMMTSFPFPDGVLLSPLEDSLVHLVEEENYPKHTRSGTVQEISAIIANEFAPEKGNIEVFQKKKLKLQDKTRSSVEMINESCEDPVNVIDTHLNQEIDIQNSIDKEIVSSALKLQLTSDEKNEVLNVVEGTGSTSKGKMDVPKHRIGTFIIGKEGALELLSNEQANGAHPRGNAKTGLFGKVCEDKRAGLDIRDSGAKVDSSSVSSKVNNDIPKIVKVLAGGTTQPARQKFDQKAPSHLQDRMKIYHGKENPSSEGKKKLKGSQSNDRLTAESPKESLMSGSSKAPKDKNACNSYFPPKGEGNDVKSYQDLRKARYDLSYFGGKMKLGKNGAKLSKIGDAEKEMNAFSGKSKERSGGKKPNSLSTFDAPLKVDLNDTALMENRPNLKVFPTEAAPVVIEENWVACDKCHKWRLLPYGTNPDHLPKKWLCSMLNWLPGMNKCSFSEDETTNALNALYQVPTSDIPINQLSYSNRVESDVTLASGQQFDPIPQEVGFNAVPGGGKKKQGSRAVSDADDAKPLKIKGKREADQDGFEVHKKPTKISKHYTDVVQNPGGSTKQTRIDDQKDNKCFASHYSQAKDGSLASKEKQKKHAEKIVTMEECGKKEISSKKRKLKDFQGTQINSAIPLSKHQIERKSSELNYQENAFDRSKEIHGSKVSISTSTLDARSCLRKDLGSGQPFVATTSSSSKVSTTCKIKVRLRKVKGSPVESVTSSPLRISNPDSLSKSLLGLDDASSASFSITNSQRRGSGGNFDDGSDPSETIRKEKDRNPMESLKYNVESNPPDCTPYKEEMDSVKNKTQADYNIKSENVQRSYVGRKFFPGKDLNNCRKRGYQSESEKRKDPYAKSDTKWQDGKSTAEKNHENERSAKDTSCHAANNALKEAKDLKHSANRLKISGSGLRSTELFFQAALKFLHGALLLEHCNTDTANYGEMTSMQAYGTTAKLCEYCAHEFERCNDMASAALAYKCVEVSYMRLIYSNDLIASKDRHELQMALQMVPSVESPSSCASDVDNLNYQATMDKANVPKDVDLPQLTIDHVVAARNQPRFVRLLNFAQDVNFAMEASRKSQDAFAAASVVLAEAGNSEEKDGSVELHKSAGLRD</sequence>
<dbReference type="Gene3D" id="3.30.40.100">
    <property type="match status" value="1"/>
</dbReference>
<keyword evidence="1" id="KW-0479">Metal-binding</keyword>
<feature type="compositionally biased region" description="Low complexity" evidence="4">
    <location>
        <begin position="178"/>
        <end position="190"/>
    </location>
</feature>
<dbReference type="Proteomes" id="UP000306102">
    <property type="component" value="Unassembled WGS sequence"/>
</dbReference>
<evidence type="ECO:0000256" key="2">
    <source>
        <dbReference type="ARBA" id="ARBA00022771"/>
    </source>
</evidence>
<keyword evidence="3" id="KW-0862">Zinc</keyword>
<proteinExistence type="predicted"/>
<organism evidence="6 7">
    <name type="scientific">Camellia sinensis var. sinensis</name>
    <name type="common">China tea</name>
    <dbReference type="NCBI Taxonomy" id="542762"/>
    <lineage>
        <taxon>Eukaryota</taxon>
        <taxon>Viridiplantae</taxon>
        <taxon>Streptophyta</taxon>
        <taxon>Embryophyta</taxon>
        <taxon>Tracheophyta</taxon>
        <taxon>Spermatophyta</taxon>
        <taxon>Magnoliopsida</taxon>
        <taxon>eudicotyledons</taxon>
        <taxon>Gunneridae</taxon>
        <taxon>Pentapetalae</taxon>
        <taxon>asterids</taxon>
        <taxon>Ericales</taxon>
        <taxon>Theaceae</taxon>
        <taxon>Camellia</taxon>
    </lineage>
</organism>
<gene>
    <name evidence="6" type="ORF">TEA_025285</name>
</gene>
<feature type="compositionally biased region" description="Basic and acidic residues" evidence="4">
    <location>
        <begin position="1343"/>
        <end position="1360"/>
    </location>
</feature>
<feature type="domain" description="CW-type" evidence="5">
    <location>
        <begin position="652"/>
        <end position="705"/>
    </location>
</feature>
<keyword evidence="7" id="KW-1185">Reference proteome</keyword>
<feature type="region of interest" description="Disordered" evidence="4">
    <location>
        <begin position="476"/>
        <end position="560"/>
    </location>
</feature>
<name>A0A4S4D0H0_CAMSN</name>
<evidence type="ECO:0000256" key="3">
    <source>
        <dbReference type="ARBA" id="ARBA00022833"/>
    </source>
</evidence>
<dbReference type="PANTHER" id="PTHR46524">
    <property type="entry name" value="CW-TYPE ZINC FINGER"/>
    <property type="match status" value="1"/>
</dbReference>
<evidence type="ECO:0000259" key="5">
    <source>
        <dbReference type="PROSITE" id="PS51050"/>
    </source>
</evidence>
<dbReference type="InterPro" id="IPR011124">
    <property type="entry name" value="Znf_CW"/>
</dbReference>
<dbReference type="PANTHER" id="PTHR46524:SF7">
    <property type="entry name" value="CW-TYPE ZINC FINGER"/>
    <property type="match status" value="1"/>
</dbReference>
<dbReference type="InterPro" id="IPR055300">
    <property type="entry name" value="CWZF3/5/7"/>
</dbReference>
<feature type="compositionally biased region" description="Basic and acidic residues" evidence="4">
    <location>
        <begin position="1045"/>
        <end position="1054"/>
    </location>
</feature>
<dbReference type="PROSITE" id="PS51050">
    <property type="entry name" value="ZF_CW"/>
    <property type="match status" value="1"/>
</dbReference>
<feature type="region of interest" description="Disordered" evidence="4">
    <location>
        <begin position="1084"/>
        <end position="1130"/>
    </location>
</feature>
<evidence type="ECO:0000256" key="1">
    <source>
        <dbReference type="ARBA" id="ARBA00022723"/>
    </source>
</evidence>
<feature type="region of interest" description="Disordered" evidence="4">
    <location>
        <begin position="130"/>
        <end position="149"/>
    </location>
</feature>
<feature type="region of interest" description="Disordered" evidence="4">
    <location>
        <begin position="167"/>
        <end position="190"/>
    </location>
</feature>
<feature type="region of interest" description="Disordered" evidence="4">
    <location>
        <begin position="1341"/>
        <end position="1360"/>
    </location>
</feature>
<keyword evidence="2" id="KW-0863">Zinc-finger</keyword>
<feature type="compositionally biased region" description="Basic and acidic residues" evidence="4">
    <location>
        <begin position="1018"/>
        <end position="1028"/>
    </location>
</feature>
<feature type="region of interest" description="Disordered" evidence="4">
    <location>
        <begin position="751"/>
        <end position="789"/>
    </location>
</feature>
<dbReference type="Pfam" id="PF24756">
    <property type="entry name" value="THD_CWZF3-5-7"/>
    <property type="match status" value="1"/>
</dbReference>
<evidence type="ECO:0000313" key="7">
    <source>
        <dbReference type="Proteomes" id="UP000306102"/>
    </source>
</evidence>
<dbReference type="Pfam" id="PF07496">
    <property type="entry name" value="zf-CW"/>
    <property type="match status" value="1"/>
</dbReference>
<reference evidence="6 7" key="1">
    <citation type="journal article" date="2018" name="Proc. Natl. Acad. Sci. U.S.A.">
        <title>Draft genome sequence of Camellia sinensis var. sinensis provides insights into the evolution of the tea genome and tea quality.</title>
        <authorList>
            <person name="Wei C."/>
            <person name="Yang H."/>
            <person name="Wang S."/>
            <person name="Zhao J."/>
            <person name="Liu C."/>
            <person name="Gao L."/>
            <person name="Xia E."/>
            <person name="Lu Y."/>
            <person name="Tai Y."/>
            <person name="She G."/>
            <person name="Sun J."/>
            <person name="Cao H."/>
            <person name="Tong W."/>
            <person name="Gao Q."/>
            <person name="Li Y."/>
            <person name="Deng W."/>
            <person name="Jiang X."/>
            <person name="Wang W."/>
            <person name="Chen Q."/>
            <person name="Zhang S."/>
            <person name="Li H."/>
            <person name="Wu J."/>
            <person name="Wang P."/>
            <person name="Li P."/>
            <person name="Shi C."/>
            <person name="Zheng F."/>
            <person name="Jian J."/>
            <person name="Huang B."/>
            <person name="Shan D."/>
            <person name="Shi M."/>
            <person name="Fang C."/>
            <person name="Yue Y."/>
            <person name="Li F."/>
            <person name="Li D."/>
            <person name="Wei S."/>
            <person name="Han B."/>
            <person name="Jiang C."/>
            <person name="Yin Y."/>
            <person name="Xia T."/>
            <person name="Zhang Z."/>
            <person name="Bennetzen J.L."/>
            <person name="Zhao S."/>
            <person name="Wan X."/>
        </authorList>
    </citation>
    <scope>NUCLEOTIDE SEQUENCE [LARGE SCALE GENOMIC DNA]</scope>
    <source>
        <strain evidence="7">cv. Shuchazao</strain>
        <tissue evidence="6">Leaf</tissue>
    </source>
</reference>
<feature type="compositionally biased region" description="Basic and acidic residues" evidence="4">
    <location>
        <begin position="771"/>
        <end position="789"/>
    </location>
</feature>
<dbReference type="EMBL" id="SDRB02013189">
    <property type="protein sequence ID" value="THF95692.1"/>
    <property type="molecule type" value="Genomic_DNA"/>
</dbReference>
<evidence type="ECO:0000256" key="4">
    <source>
        <dbReference type="SAM" id="MobiDB-lite"/>
    </source>
</evidence>
<dbReference type="InterPro" id="IPR056406">
    <property type="entry name" value="THD_CWZF3/5/7"/>
</dbReference>
<accession>A0A4S4D0H0</accession>
<comment type="caution">
    <text evidence="6">The sequence shown here is derived from an EMBL/GenBank/DDBJ whole genome shotgun (WGS) entry which is preliminary data.</text>
</comment>